<feature type="repeat" description="ANK" evidence="3">
    <location>
        <begin position="140"/>
        <end position="172"/>
    </location>
</feature>
<reference evidence="6" key="1">
    <citation type="submission" date="2025-08" db="UniProtKB">
        <authorList>
            <consortium name="Ensembl"/>
        </authorList>
    </citation>
    <scope>IDENTIFICATION</scope>
</reference>
<proteinExistence type="predicted"/>
<dbReference type="SUPFAM" id="SSF48403">
    <property type="entry name" value="Ankyrin repeat"/>
    <property type="match status" value="1"/>
</dbReference>
<evidence type="ECO:0000256" key="1">
    <source>
        <dbReference type="ARBA" id="ARBA00022737"/>
    </source>
</evidence>
<dbReference type="FunFam" id="1.25.40.20:FF:000200">
    <property type="entry name" value="ankyrin repeat domain-containing protein 6"/>
    <property type="match status" value="1"/>
</dbReference>
<dbReference type="GeneTree" id="ENSGT00940000155887"/>
<dbReference type="InterPro" id="IPR036770">
    <property type="entry name" value="Ankyrin_rpt-contain_sf"/>
</dbReference>
<protein>
    <submittedName>
        <fullName evidence="6">Ankyrin repeat domain 6</fullName>
    </submittedName>
</protein>
<evidence type="ECO:0000256" key="3">
    <source>
        <dbReference type="PROSITE-ProRule" id="PRU00023"/>
    </source>
</evidence>
<dbReference type="AlphaFoldDB" id="A0A8C5Z8M0"/>
<dbReference type="Pfam" id="PF13637">
    <property type="entry name" value="Ank_4"/>
    <property type="match status" value="1"/>
</dbReference>
<feature type="compositionally biased region" description="Basic residues" evidence="5">
    <location>
        <begin position="328"/>
        <end position="344"/>
    </location>
</feature>
<organism evidence="6 7">
    <name type="scientific">Marmota marmota marmota</name>
    <name type="common">Alpine marmot</name>
    <dbReference type="NCBI Taxonomy" id="9994"/>
    <lineage>
        <taxon>Eukaryota</taxon>
        <taxon>Metazoa</taxon>
        <taxon>Chordata</taxon>
        <taxon>Craniata</taxon>
        <taxon>Vertebrata</taxon>
        <taxon>Euteleostomi</taxon>
        <taxon>Mammalia</taxon>
        <taxon>Eutheria</taxon>
        <taxon>Euarchontoglires</taxon>
        <taxon>Glires</taxon>
        <taxon>Rodentia</taxon>
        <taxon>Sciuromorpha</taxon>
        <taxon>Sciuridae</taxon>
        <taxon>Xerinae</taxon>
        <taxon>Marmotini</taxon>
        <taxon>Marmota</taxon>
    </lineage>
</organism>
<feature type="repeat" description="ANK" evidence="3">
    <location>
        <begin position="206"/>
        <end position="238"/>
    </location>
</feature>
<feature type="compositionally biased region" description="Polar residues" evidence="5">
    <location>
        <begin position="491"/>
        <end position="506"/>
    </location>
</feature>
<dbReference type="SMART" id="SM00248">
    <property type="entry name" value="ANK"/>
    <property type="match status" value="8"/>
</dbReference>
<dbReference type="Gene3D" id="1.25.40.20">
    <property type="entry name" value="Ankyrin repeat-containing domain"/>
    <property type="match status" value="4"/>
</dbReference>
<feature type="compositionally biased region" description="Basic and acidic residues" evidence="5">
    <location>
        <begin position="279"/>
        <end position="289"/>
    </location>
</feature>
<keyword evidence="1" id="KW-0677">Repeat</keyword>
<feature type="repeat" description="ANK" evidence="3">
    <location>
        <begin position="74"/>
        <end position="106"/>
    </location>
</feature>
<dbReference type="FunFam" id="1.25.40.20:FF:000370">
    <property type="entry name" value="Ankyrin repeat domain-containing protein 6"/>
    <property type="match status" value="1"/>
</dbReference>
<evidence type="ECO:0000256" key="5">
    <source>
        <dbReference type="SAM" id="MobiDB-lite"/>
    </source>
</evidence>
<dbReference type="InterPro" id="IPR002110">
    <property type="entry name" value="Ankyrin_rpt"/>
</dbReference>
<feature type="coiled-coil region" evidence="4">
    <location>
        <begin position="653"/>
        <end position="680"/>
    </location>
</feature>
<gene>
    <name evidence="6" type="primary">ANKRD6</name>
</gene>
<name>A0A8C5Z8M0_MARMA</name>
<dbReference type="FunFam" id="1.25.40.20:FF:000524">
    <property type="entry name" value="Ankyrin repeat domain 6b"/>
    <property type="match status" value="1"/>
</dbReference>
<accession>A0A8C5Z8M0</accession>
<feature type="repeat" description="ANK" evidence="3">
    <location>
        <begin position="107"/>
        <end position="139"/>
    </location>
</feature>
<evidence type="ECO:0000313" key="7">
    <source>
        <dbReference type="Proteomes" id="UP000694407"/>
    </source>
</evidence>
<keyword evidence="4" id="KW-0175">Coiled coil</keyword>
<dbReference type="PRINTS" id="PR01415">
    <property type="entry name" value="ANKYRIN"/>
</dbReference>
<evidence type="ECO:0000256" key="2">
    <source>
        <dbReference type="ARBA" id="ARBA00023043"/>
    </source>
</evidence>
<dbReference type="FunFam" id="1.25.40.20:FF:000293">
    <property type="entry name" value="Ankyrin repeat domain-containing protein 6"/>
    <property type="match status" value="1"/>
</dbReference>
<feature type="repeat" description="ANK" evidence="3">
    <location>
        <begin position="41"/>
        <end position="73"/>
    </location>
</feature>
<dbReference type="PROSITE" id="PS50088">
    <property type="entry name" value="ANK_REPEAT"/>
    <property type="match status" value="6"/>
</dbReference>
<dbReference type="GO" id="GO:0005737">
    <property type="term" value="C:cytoplasm"/>
    <property type="evidence" value="ECO:0007669"/>
    <property type="project" value="TreeGrafter"/>
</dbReference>
<feature type="region of interest" description="Disordered" evidence="5">
    <location>
        <begin position="564"/>
        <end position="611"/>
    </location>
</feature>
<feature type="region of interest" description="Disordered" evidence="5">
    <location>
        <begin position="484"/>
        <end position="506"/>
    </location>
</feature>
<dbReference type="PANTHER" id="PTHR24198:SF185">
    <property type="entry name" value="ANKYRIN-3"/>
    <property type="match status" value="1"/>
</dbReference>
<evidence type="ECO:0000256" key="4">
    <source>
        <dbReference type="SAM" id="Coils"/>
    </source>
</evidence>
<sequence length="683" mass="74578">MSQQDAVAALSERLLIAAYKGQAENVVQLINKGAKVAVTKHGRTPLHLAANKGHLSVVQILLKAGCDLDVQDDGDQTALHRATVVGNTEIIAALIQEGCALDRQDKDGNTALHEASWHGFSQSAKLLVKAGANVLARNKAGNTALHLACQNSHSQSTRVLLLGGSRADLKNNAGDTCLHVAARYNHLSIIRLLLSAFCSVHEKNQAGDTALHVAAALNHKKVVKLLLEAGADGTIVNNAGQTPLETARYHNNPEVALLLTKAPQGSVSAGDSPSSEQAVLRKEEARDEFLSVSPEPRAKDDRRRKARPKVSALSDPTPPADQQPGHQKSSHTHHHPKKRGRHRCSSPPPPHEFRAYQLYTLYRGKDGKVMQAPINGCRCEPLINKLENQLEATVEEIKAELGSVQDKMNTKLGHMESKTQHQMRVLDKLMVERLSAERTECVNRLQQHSDAEKHEGEKRQMSLVDELKTWCVLKIQNLELKLSGDSRASRAKSTPSTCESSTGVDQSVVTAGPAAASDSSSQVVRPKEKALNSTVAQRLQQELSSSDCAGSRLRNAKVQEAARCDQQAGPCVNRGTQTKKSGKSGQMRHRAQQPAPSTHCGQQQPAAGSELTAPHIRDTSQALELTQYFFEAVSTQMEKWYERKIEEARSQANQKAQQDKATLKEHIKSLEEELAKLRTKVQK</sequence>
<feature type="compositionally biased region" description="Polar residues" evidence="5">
    <location>
        <begin position="594"/>
        <end position="606"/>
    </location>
</feature>
<keyword evidence="7" id="KW-1185">Reference proteome</keyword>
<dbReference type="Pfam" id="PF00023">
    <property type="entry name" value="Ank"/>
    <property type="match status" value="1"/>
</dbReference>
<feature type="compositionally biased region" description="Polar residues" evidence="5">
    <location>
        <begin position="263"/>
        <end position="277"/>
    </location>
</feature>
<feature type="region of interest" description="Disordered" evidence="5">
    <location>
        <begin position="263"/>
        <end position="352"/>
    </location>
</feature>
<feature type="repeat" description="ANK" evidence="3">
    <location>
        <begin position="173"/>
        <end position="205"/>
    </location>
</feature>
<reference evidence="6" key="2">
    <citation type="submission" date="2025-09" db="UniProtKB">
        <authorList>
            <consortium name="Ensembl"/>
        </authorList>
    </citation>
    <scope>IDENTIFICATION</scope>
</reference>
<dbReference type="PANTHER" id="PTHR24198">
    <property type="entry name" value="ANKYRIN REPEAT AND PROTEIN KINASE DOMAIN-CONTAINING PROTEIN"/>
    <property type="match status" value="1"/>
</dbReference>
<dbReference type="Proteomes" id="UP000694407">
    <property type="component" value="Unplaced"/>
</dbReference>
<evidence type="ECO:0000313" key="6">
    <source>
        <dbReference type="Ensembl" id="ENSMMMP00000011191.1"/>
    </source>
</evidence>
<feature type="compositionally biased region" description="Basic residues" evidence="5">
    <location>
        <begin position="580"/>
        <end position="591"/>
    </location>
</feature>
<dbReference type="PROSITE" id="PS50297">
    <property type="entry name" value="ANK_REP_REGION"/>
    <property type="match status" value="6"/>
</dbReference>
<dbReference type="Pfam" id="PF12796">
    <property type="entry name" value="Ank_2"/>
    <property type="match status" value="2"/>
</dbReference>
<dbReference type="Ensembl" id="ENSMMMT00000012776.1">
    <property type="protein sequence ID" value="ENSMMMP00000011191.1"/>
    <property type="gene ID" value="ENSMMMG00000009730.1"/>
</dbReference>
<keyword evidence="2 3" id="KW-0040">ANK repeat</keyword>